<evidence type="ECO:0000256" key="5">
    <source>
        <dbReference type="ARBA" id="ARBA00031395"/>
    </source>
</evidence>
<keyword evidence="3" id="KW-0032">Aminotransferase</keyword>
<dbReference type="EMBL" id="JAEMUK010000078">
    <property type="protein sequence ID" value="MBJ7544349.1"/>
    <property type="molecule type" value="Genomic_DNA"/>
</dbReference>
<comment type="catalytic activity">
    <reaction evidence="6">
        <text>N(6)-[(R)-S(8)-aminomethyldihydrolipoyl]-L-lysyl-[protein] + (6S)-5,6,7,8-tetrahydrofolate = N(6)-[(R)-dihydrolipoyl]-L-lysyl-[protein] + (6R)-5,10-methylene-5,6,7,8-tetrahydrofolate + NH4(+)</text>
        <dbReference type="Rhea" id="RHEA:16945"/>
        <dbReference type="Rhea" id="RHEA-COMP:10475"/>
        <dbReference type="Rhea" id="RHEA-COMP:10492"/>
        <dbReference type="ChEBI" id="CHEBI:15636"/>
        <dbReference type="ChEBI" id="CHEBI:28938"/>
        <dbReference type="ChEBI" id="CHEBI:57453"/>
        <dbReference type="ChEBI" id="CHEBI:83100"/>
        <dbReference type="ChEBI" id="CHEBI:83143"/>
        <dbReference type="EC" id="2.1.2.10"/>
    </reaction>
</comment>
<organism evidence="10 11">
    <name type="scientific">Rhodomicrobium udaipurense</name>
    <dbReference type="NCBI Taxonomy" id="1202716"/>
    <lineage>
        <taxon>Bacteria</taxon>
        <taxon>Pseudomonadati</taxon>
        <taxon>Pseudomonadota</taxon>
        <taxon>Alphaproteobacteria</taxon>
        <taxon>Hyphomicrobiales</taxon>
        <taxon>Hyphomicrobiaceae</taxon>
        <taxon>Rhodomicrobium</taxon>
    </lineage>
</organism>
<dbReference type="EC" id="2.1.2.10" evidence="2"/>
<comment type="similarity">
    <text evidence="1">Belongs to the GcvT family.</text>
</comment>
<dbReference type="PIRSF" id="PIRSF006487">
    <property type="entry name" value="GcvT"/>
    <property type="match status" value="1"/>
</dbReference>
<dbReference type="InterPro" id="IPR028896">
    <property type="entry name" value="GcvT/YgfZ/DmdA"/>
</dbReference>
<evidence type="ECO:0000256" key="4">
    <source>
        <dbReference type="ARBA" id="ARBA00022679"/>
    </source>
</evidence>
<evidence type="ECO:0000259" key="9">
    <source>
        <dbReference type="Pfam" id="PF08669"/>
    </source>
</evidence>
<dbReference type="GO" id="GO:0004047">
    <property type="term" value="F:aminomethyltransferase activity"/>
    <property type="evidence" value="ECO:0007669"/>
    <property type="project" value="UniProtKB-EC"/>
</dbReference>
<name>A0A8I1GGE0_9HYPH</name>
<dbReference type="SUPFAM" id="SSF103025">
    <property type="entry name" value="Folate-binding domain"/>
    <property type="match status" value="1"/>
</dbReference>
<dbReference type="InterPro" id="IPR013977">
    <property type="entry name" value="GcvT_C"/>
</dbReference>
<dbReference type="InterPro" id="IPR029043">
    <property type="entry name" value="GcvT/YgfZ_C"/>
</dbReference>
<evidence type="ECO:0000256" key="7">
    <source>
        <dbReference type="PIRSR" id="PIRSR006487-1"/>
    </source>
</evidence>
<evidence type="ECO:0000259" key="8">
    <source>
        <dbReference type="Pfam" id="PF01571"/>
    </source>
</evidence>
<comment type="caution">
    <text evidence="10">The sequence shown here is derived from an EMBL/GenBank/DDBJ whole genome shotgun (WGS) entry which is preliminary data.</text>
</comment>
<dbReference type="InterPro" id="IPR027266">
    <property type="entry name" value="TrmE/GcvT-like"/>
</dbReference>
<dbReference type="GO" id="GO:0008483">
    <property type="term" value="F:transaminase activity"/>
    <property type="evidence" value="ECO:0007669"/>
    <property type="project" value="UniProtKB-KW"/>
</dbReference>
<feature type="binding site" evidence="7">
    <location>
        <position position="212"/>
    </location>
    <ligand>
        <name>substrate</name>
    </ligand>
</feature>
<dbReference type="Pfam" id="PF08669">
    <property type="entry name" value="GCV_T_C"/>
    <property type="match status" value="1"/>
</dbReference>
<dbReference type="GO" id="GO:0032259">
    <property type="term" value="P:methylation"/>
    <property type="evidence" value="ECO:0007669"/>
    <property type="project" value="UniProtKB-KW"/>
</dbReference>
<evidence type="ECO:0000313" key="10">
    <source>
        <dbReference type="EMBL" id="MBJ7544349.1"/>
    </source>
</evidence>
<dbReference type="NCBIfam" id="TIGR00528">
    <property type="entry name" value="gcvT"/>
    <property type="match status" value="1"/>
</dbReference>
<dbReference type="InterPro" id="IPR006222">
    <property type="entry name" value="GCVT_N"/>
</dbReference>
<dbReference type="Pfam" id="PF01571">
    <property type="entry name" value="GCV_T"/>
    <property type="match status" value="1"/>
</dbReference>
<dbReference type="NCBIfam" id="NF010093">
    <property type="entry name" value="PRK13579.1"/>
    <property type="match status" value="1"/>
</dbReference>
<evidence type="ECO:0000256" key="1">
    <source>
        <dbReference type="ARBA" id="ARBA00008609"/>
    </source>
</evidence>
<dbReference type="PANTHER" id="PTHR43757">
    <property type="entry name" value="AMINOMETHYLTRANSFERASE"/>
    <property type="match status" value="1"/>
</dbReference>
<dbReference type="AlphaFoldDB" id="A0A8I1GGE0"/>
<keyword evidence="11" id="KW-1185">Reference proteome</keyword>
<reference evidence="10 11" key="1">
    <citation type="submission" date="2020-12" db="EMBL/GenBank/DDBJ databases">
        <title>Revised draft genomes of Rhodomicrobium vannielii ATCC 17100 and Rhodomicrobium udaipurense JA643.</title>
        <authorList>
            <person name="Conners E.M."/>
            <person name="Davenport E.J."/>
            <person name="Bose A."/>
        </authorList>
    </citation>
    <scope>NUCLEOTIDE SEQUENCE [LARGE SCALE GENOMIC DNA]</scope>
    <source>
        <strain evidence="10 11">JA643</strain>
    </source>
</reference>
<dbReference type="Gene3D" id="2.40.30.110">
    <property type="entry name" value="Aminomethyltransferase beta-barrel domains"/>
    <property type="match status" value="1"/>
</dbReference>
<dbReference type="GO" id="GO:0006546">
    <property type="term" value="P:glycine catabolic process"/>
    <property type="evidence" value="ECO:0007669"/>
    <property type="project" value="InterPro"/>
</dbReference>
<dbReference type="PANTHER" id="PTHR43757:SF2">
    <property type="entry name" value="AMINOMETHYLTRANSFERASE, MITOCHONDRIAL"/>
    <property type="match status" value="1"/>
</dbReference>
<protein>
    <recommendedName>
        <fullName evidence="2">aminomethyltransferase</fullName>
        <ecNumber evidence="2">2.1.2.10</ecNumber>
    </recommendedName>
    <alternativeName>
        <fullName evidence="5">Glycine cleavage system T protein</fullName>
    </alternativeName>
</protein>
<evidence type="ECO:0000256" key="6">
    <source>
        <dbReference type="ARBA" id="ARBA00047665"/>
    </source>
</evidence>
<sequence length="384" mass="40774">MSAAPAATHHETTPQLRQTPLAALHRELGAKLVPFAGYEMPVSYATGIVKEHAHVRERAGFFDVSHMGQARVAGPDFATVAATFERLVPGDIAGLRPGQIRYTQLLNDEGGIIDDLMATREANGNGLFLVVNASRKEVDFAHIAAHLPPSVTLAPLADRALVALQGPDAARVLKRQMPEAGGLAFMTAAPLDWRGTAVLVSRSGYTGEDGFEISVPADAAEAFARSLLAHPEVAPIGLGARDTLRLEAGLPLYGQDMDETTSPVEAALEFSIGKRRRRDGGFIGAERVQRELAEGPARVRVGLRLEGRSAARTHMKIASETGETLGEITSGAYTPTAAASIAFGYVPPRSSTAGTRVAVEIRGAFQPALVVGLPFVPHRYVRKA</sequence>
<dbReference type="Gene3D" id="3.30.1360.120">
    <property type="entry name" value="Probable tRNA modification gtpase trme, domain 1"/>
    <property type="match status" value="1"/>
</dbReference>
<dbReference type="RefSeq" id="WP_052037446.1">
    <property type="nucleotide sequence ID" value="NZ_JAEMUK010000078.1"/>
</dbReference>
<accession>A0A8I1GGE0</accession>
<keyword evidence="10" id="KW-0489">Methyltransferase</keyword>
<evidence type="ECO:0000256" key="3">
    <source>
        <dbReference type="ARBA" id="ARBA00022576"/>
    </source>
</evidence>
<dbReference type="GO" id="GO:0008168">
    <property type="term" value="F:methyltransferase activity"/>
    <property type="evidence" value="ECO:0007669"/>
    <property type="project" value="UniProtKB-KW"/>
</dbReference>
<feature type="domain" description="Aminomethyltransferase C-terminal" evidence="9">
    <location>
        <begin position="298"/>
        <end position="376"/>
    </location>
</feature>
<dbReference type="SUPFAM" id="SSF101790">
    <property type="entry name" value="Aminomethyltransferase beta-barrel domain"/>
    <property type="match status" value="1"/>
</dbReference>
<dbReference type="GO" id="GO:0005960">
    <property type="term" value="C:glycine cleavage complex"/>
    <property type="evidence" value="ECO:0007669"/>
    <property type="project" value="InterPro"/>
</dbReference>
<evidence type="ECO:0000256" key="2">
    <source>
        <dbReference type="ARBA" id="ARBA00012616"/>
    </source>
</evidence>
<dbReference type="Gene3D" id="4.10.1250.10">
    <property type="entry name" value="Aminomethyltransferase fragment"/>
    <property type="match status" value="1"/>
</dbReference>
<dbReference type="Gene3D" id="3.30.70.1400">
    <property type="entry name" value="Aminomethyltransferase beta-barrel domains"/>
    <property type="match status" value="1"/>
</dbReference>
<dbReference type="InterPro" id="IPR006223">
    <property type="entry name" value="GcvT"/>
</dbReference>
<gene>
    <name evidence="10" type="primary">gcvT</name>
    <name evidence="10" type="ORF">JDN41_12410</name>
</gene>
<dbReference type="NCBIfam" id="NF001567">
    <property type="entry name" value="PRK00389.1"/>
    <property type="match status" value="1"/>
</dbReference>
<evidence type="ECO:0000313" key="11">
    <source>
        <dbReference type="Proteomes" id="UP000623250"/>
    </source>
</evidence>
<proteinExistence type="inferred from homology"/>
<feature type="domain" description="GCVT N-terminal" evidence="8">
    <location>
        <begin position="23"/>
        <end position="274"/>
    </location>
</feature>
<dbReference type="Proteomes" id="UP000623250">
    <property type="component" value="Unassembled WGS sequence"/>
</dbReference>
<keyword evidence="4 10" id="KW-0808">Transferase</keyword>